<organism evidence="3 4">
    <name type="scientific">Polaribacter porphyrae</name>
    <dbReference type="NCBI Taxonomy" id="1137780"/>
    <lineage>
        <taxon>Bacteria</taxon>
        <taxon>Pseudomonadati</taxon>
        <taxon>Bacteroidota</taxon>
        <taxon>Flavobacteriia</taxon>
        <taxon>Flavobacteriales</taxon>
        <taxon>Flavobacteriaceae</taxon>
    </lineage>
</organism>
<comment type="caution">
    <text evidence="3">The sequence shown here is derived from an EMBL/GenBank/DDBJ whole genome shotgun (WGS) entry which is preliminary data.</text>
</comment>
<dbReference type="Pfam" id="PF01627">
    <property type="entry name" value="Hpt"/>
    <property type="match status" value="1"/>
</dbReference>
<dbReference type="OrthoDB" id="1201916at2"/>
<dbReference type="PROSITE" id="PS50894">
    <property type="entry name" value="HPT"/>
    <property type="match status" value="1"/>
</dbReference>
<dbReference type="RefSeq" id="WP_105014603.1">
    <property type="nucleotide sequence ID" value="NZ_MSCN01000001.1"/>
</dbReference>
<dbReference type="Gene3D" id="1.20.120.160">
    <property type="entry name" value="HPT domain"/>
    <property type="match status" value="1"/>
</dbReference>
<evidence type="ECO:0000313" key="3">
    <source>
        <dbReference type="EMBL" id="PQJ78021.1"/>
    </source>
</evidence>
<keyword evidence="1" id="KW-0597">Phosphoprotein</keyword>
<gene>
    <name evidence="3" type="ORF">BTO18_01925</name>
</gene>
<keyword evidence="4" id="KW-1185">Reference proteome</keyword>
<accession>A0A2S7WL35</accession>
<name>A0A2S7WL35_9FLAO</name>
<proteinExistence type="predicted"/>
<dbReference type="SUPFAM" id="SSF47226">
    <property type="entry name" value="Histidine-containing phosphotransfer domain, HPT domain"/>
    <property type="match status" value="1"/>
</dbReference>
<sequence length="124" mass="13931">MEIEKILVSDVVDLSSIKSFFASDKDSLIQLIEVYLSDTTPRINTLEESLDKVDYKSVKSITHFLKSSFGLMGISCLDEIASLEKDADNNENEEVIKQKLNIAIPICKDSITEYSIILEKLKAL</sequence>
<dbReference type="EMBL" id="MSCN01000001">
    <property type="protein sequence ID" value="PQJ78021.1"/>
    <property type="molecule type" value="Genomic_DNA"/>
</dbReference>
<evidence type="ECO:0000259" key="2">
    <source>
        <dbReference type="PROSITE" id="PS50894"/>
    </source>
</evidence>
<reference evidence="3 4" key="1">
    <citation type="submission" date="2016-12" db="EMBL/GenBank/DDBJ databases">
        <title>Trade-off between light-utilization and light-protection in marine flavobacteria.</title>
        <authorList>
            <person name="Kumagai Y."/>
            <person name="Yoshizawa S."/>
            <person name="Kogure K."/>
            <person name="Iwasaki W."/>
        </authorList>
    </citation>
    <scope>NUCLEOTIDE SEQUENCE [LARGE SCALE GENOMIC DNA]</scope>
    <source>
        <strain evidence="3 4">NBRC 108759</strain>
    </source>
</reference>
<dbReference type="Proteomes" id="UP000238882">
    <property type="component" value="Unassembled WGS sequence"/>
</dbReference>
<protein>
    <recommendedName>
        <fullName evidence="2">HPt domain-containing protein</fullName>
    </recommendedName>
</protein>
<evidence type="ECO:0000313" key="4">
    <source>
        <dbReference type="Proteomes" id="UP000238882"/>
    </source>
</evidence>
<dbReference type="GO" id="GO:0004672">
    <property type="term" value="F:protein kinase activity"/>
    <property type="evidence" value="ECO:0007669"/>
    <property type="project" value="UniProtKB-ARBA"/>
</dbReference>
<dbReference type="InterPro" id="IPR036641">
    <property type="entry name" value="HPT_dom_sf"/>
</dbReference>
<dbReference type="InterPro" id="IPR008207">
    <property type="entry name" value="Sig_transdc_His_kin_Hpt_dom"/>
</dbReference>
<evidence type="ECO:0000256" key="1">
    <source>
        <dbReference type="PROSITE-ProRule" id="PRU00110"/>
    </source>
</evidence>
<dbReference type="GO" id="GO:0000160">
    <property type="term" value="P:phosphorelay signal transduction system"/>
    <property type="evidence" value="ECO:0007669"/>
    <property type="project" value="InterPro"/>
</dbReference>
<feature type="modified residue" description="Phosphohistidine" evidence="1">
    <location>
        <position position="63"/>
    </location>
</feature>
<feature type="domain" description="HPt" evidence="2">
    <location>
        <begin position="24"/>
        <end position="124"/>
    </location>
</feature>
<dbReference type="AlphaFoldDB" id="A0A2S7WL35"/>